<dbReference type="InterPro" id="IPR027417">
    <property type="entry name" value="P-loop_NTPase"/>
</dbReference>
<proteinExistence type="predicted"/>
<organism evidence="1 2">
    <name type="scientific">Terrabacter lapilli</name>
    <dbReference type="NCBI Taxonomy" id="436231"/>
    <lineage>
        <taxon>Bacteria</taxon>
        <taxon>Bacillati</taxon>
        <taxon>Actinomycetota</taxon>
        <taxon>Actinomycetes</taxon>
        <taxon>Micrococcales</taxon>
        <taxon>Intrasporangiaceae</taxon>
        <taxon>Terrabacter</taxon>
    </lineage>
</organism>
<keyword evidence="2" id="KW-1185">Reference proteome</keyword>
<dbReference type="Gene3D" id="3.40.50.300">
    <property type="entry name" value="P-loop containing nucleotide triphosphate hydrolases"/>
    <property type="match status" value="2"/>
</dbReference>
<sequence length="175" mass="19354">MLRWGGTSDHAAAGAQLKRSSRSHYGSGMARVLLTGMSGAGKSTVLDAVARRGYTTVDTDYDGWELPGALWDEPRMSALLSQHDTIAIAGTAQNQGRFYDRFEHVIYLRVPLQVLLDRVRTRTNNPYGKTADQRTDITKYVAQVEPLIRRTATLDLDGLLPVPDLAAHIEQCLRS</sequence>
<gene>
    <name evidence="1" type="ORF">GCM10009817_09440</name>
</gene>
<name>A0ABN2RMF2_9MICO</name>
<dbReference type="Proteomes" id="UP001500013">
    <property type="component" value="Unassembled WGS sequence"/>
</dbReference>
<dbReference type="SUPFAM" id="SSF52540">
    <property type="entry name" value="P-loop containing nucleoside triphosphate hydrolases"/>
    <property type="match status" value="1"/>
</dbReference>
<evidence type="ECO:0000313" key="1">
    <source>
        <dbReference type="EMBL" id="GAA1971551.1"/>
    </source>
</evidence>
<reference evidence="1 2" key="1">
    <citation type="journal article" date="2019" name="Int. J. Syst. Evol. Microbiol.">
        <title>The Global Catalogue of Microorganisms (GCM) 10K type strain sequencing project: providing services to taxonomists for standard genome sequencing and annotation.</title>
        <authorList>
            <consortium name="The Broad Institute Genomics Platform"/>
            <consortium name="The Broad Institute Genome Sequencing Center for Infectious Disease"/>
            <person name="Wu L."/>
            <person name="Ma J."/>
        </authorList>
    </citation>
    <scope>NUCLEOTIDE SEQUENCE [LARGE SCALE GENOMIC DNA]</scope>
    <source>
        <strain evidence="1 2">JCM 15628</strain>
    </source>
</reference>
<dbReference type="EMBL" id="BAAAPU010000003">
    <property type="protein sequence ID" value="GAA1971551.1"/>
    <property type="molecule type" value="Genomic_DNA"/>
</dbReference>
<evidence type="ECO:0000313" key="2">
    <source>
        <dbReference type="Proteomes" id="UP001500013"/>
    </source>
</evidence>
<dbReference type="Pfam" id="PF13238">
    <property type="entry name" value="AAA_18"/>
    <property type="match status" value="1"/>
</dbReference>
<accession>A0ABN2RMF2</accession>
<protein>
    <submittedName>
        <fullName evidence="1">AAA family ATPase</fullName>
    </submittedName>
</protein>
<comment type="caution">
    <text evidence="1">The sequence shown here is derived from an EMBL/GenBank/DDBJ whole genome shotgun (WGS) entry which is preliminary data.</text>
</comment>